<evidence type="ECO:0000256" key="2">
    <source>
        <dbReference type="ARBA" id="ARBA00004496"/>
    </source>
</evidence>
<protein>
    <recommendedName>
        <fullName evidence="13">Signal recognition particle 54 kDa protein</fullName>
    </recommendedName>
</protein>
<dbReference type="SUPFAM" id="SSF52540">
    <property type="entry name" value="P-loop containing nucleoside triphosphate hydrolases"/>
    <property type="match status" value="1"/>
</dbReference>
<gene>
    <name evidence="15" type="ORF">G210_0362</name>
</gene>
<comment type="domain">
    <text evidence="13">The M domain binds the 7SL RNA and the signal sequence of presecretory proteins.</text>
</comment>
<evidence type="ECO:0000259" key="14">
    <source>
        <dbReference type="PROSITE" id="PS00300"/>
    </source>
</evidence>
<evidence type="ECO:0000256" key="10">
    <source>
        <dbReference type="ARBA" id="ARBA00023135"/>
    </source>
</evidence>
<dbReference type="STRING" id="1245528.M3K101"/>
<dbReference type="NCBIfam" id="TIGR01425">
    <property type="entry name" value="SRP54_euk"/>
    <property type="match status" value="1"/>
</dbReference>
<dbReference type="GO" id="GO:0005783">
    <property type="term" value="C:endoplasmic reticulum"/>
    <property type="evidence" value="ECO:0007669"/>
    <property type="project" value="UniProtKB-SubCell"/>
</dbReference>
<reference evidence="15 16" key="1">
    <citation type="submission" date="2013-02" db="EMBL/GenBank/DDBJ databases">
        <title>Genome sequence of Candida maltosa Xu316, a potential industrial strain for xylitol and ethanol production.</title>
        <authorList>
            <person name="Yu J."/>
            <person name="Wang Q."/>
            <person name="Geng X."/>
            <person name="Bao W."/>
            <person name="He P."/>
            <person name="Cai J."/>
        </authorList>
    </citation>
    <scope>NUCLEOTIDE SEQUENCE [LARGE SCALE GENOMIC DNA]</scope>
    <source>
        <strain evidence="16">Xu316</strain>
    </source>
</reference>
<evidence type="ECO:0000313" key="15">
    <source>
        <dbReference type="EMBL" id="EMG48975.1"/>
    </source>
</evidence>
<dbReference type="Gene3D" id="1.20.120.140">
    <property type="entry name" value="Signal recognition particle SRP54, nucleotide-binding domain"/>
    <property type="match status" value="1"/>
</dbReference>
<dbReference type="AlphaFoldDB" id="M3K101"/>
<keyword evidence="7 13" id="KW-0256">Endoplasmic reticulum</keyword>
<dbReference type="InterPro" id="IPR042101">
    <property type="entry name" value="SRP54_N_sf"/>
</dbReference>
<dbReference type="GO" id="GO:0005829">
    <property type="term" value="C:cytosol"/>
    <property type="evidence" value="ECO:0007669"/>
    <property type="project" value="TreeGrafter"/>
</dbReference>
<dbReference type="GO" id="GO:0006616">
    <property type="term" value="P:SRP-dependent cotranslational protein targeting to membrane, translocation"/>
    <property type="evidence" value="ECO:0007669"/>
    <property type="project" value="TreeGrafter"/>
</dbReference>
<keyword evidence="10 13" id="KW-0733">Signal recognition particle</keyword>
<dbReference type="Gene3D" id="3.40.50.300">
    <property type="entry name" value="P-loop containing nucleotide triphosphate hydrolases"/>
    <property type="match status" value="1"/>
</dbReference>
<dbReference type="InterPro" id="IPR022941">
    <property type="entry name" value="SRP54"/>
</dbReference>
<dbReference type="EMBL" id="AOGT01000881">
    <property type="protein sequence ID" value="EMG48975.1"/>
    <property type="molecule type" value="Genomic_DNA"/>
</dbReference>
<evidence type="ECO:0000256" key="11">
    <source>
        <dbReference type="ARBA" id="ARBA00023274"/>
    </source>
</evidence>
<dbReference type="PANTHER" id="PTHR11564:SF5">
    <property type="entry name" value="SIGNAL RECOGNITION PARTICLE SUBUNIT SRP54"/>
    <property type="match status" value="1"/>
</dbReference>
<evidence type="ECO:0000256" key="3">
    <source>
        <dbReference type="ARBA" id="ARBA00005450"/>
    </source>
</evidence>
<dbReference type="HAMAP" id="MF_00306">
    <property type="entry name" value="SRP54"/>
    <property type="match status" value="1"/>
</dbReference>
<keyword evidence="16" id="KW-1185">Reference proteome</keyword>
<dbReference type="Proteomes" id="UP000011777">
    <property type="component" value="Unassembled WGS sequence"/>
</dbReference>
<dbReference type="Pfam" id="PF00448">
    <property type="entry name" value="SRP54"/>
    <property type="match status" value="1"/>
</dbReference>
<sequence>MVLADLGSRLRGALSSVESGSDDEIQQMIKDICSALLESDVNVKLVAKLRGNIKNKIEEANVLKETSPMNKRKKLQKIIFDELCALVDSHTEPPKPKKLSATTKTINGKKVRLSKESSHVIMFVGLQGAGKTTSCTKLAVYYKKRGFKVGLVCADTFRAGAFDQLKQNAIKANIPYYGSYLEPDPVKIAFEGVQKFKQDKFDIIIVDTSGRHRQEEQLFTEMVQIGEAVQPTQTIMVMDGSIGQAAESQARAFKESSNFGSIILTKMDGHAKGGGAISAVAATKTPIVFIGTGEHIGDLEIFKPTTFISKLLGIGDIQGLIEHVQSLNLHQDEGHKQTIEHIKEGKFTLKDFQNQMNNFLKMGPLTNIASMIPGLSNIMSQVGDEETSKKIKNMIYIMDSMTTKELESDGRIFIKEPSRIIRVARGAGCAAVEVEMILQQHRMMSTMAKSAVAAQGQPGQPGANPQMQRMMQQAQSNPNFMQQAMSMLGGAGGAGGAGGPGGLAGMMNNPAMIQQAQQMMRQNPQMMQQAQQMMQNPGMMQKMMQQFGGMGM</sequence>
<evidence type="ECO:0000256" key="12">
    <source>
        <dbReference type="ARBA" id="ARBA00048157"/>
    </source>
</evidence>
<keyword evidence="11 13" id="KW-0687">Ribonucleoprotein</keyword>
<dbReference type="InterPro" id="IPR003593">
    <property type="entry name" value="AAA+_ATPase"/>
</dbReference>
<proteinExistence type="inferred from homology"/>
<dbReference type="CDD" id="cd17875">
    <property type="entry name" value="SRP54_G"/>
    <property type="match status" value="1"/>
</dbReference>
<dbReference type="SUPFAM" id="SSF47364">
    <property type="entry name" value="Domain of the SRP/SRP receptor G-proteins"/>
    <property type="match status" value="1"/>
</dbReference>
<dbReference type="InterPro" id="IPR036891">
    <property type="entry name" value="Signal_recog_part_SRP54_M_sf"/>
</dbReference>
<dbReference type="eggNOG" id="KOG0780">
    <property type="taxonomic scope" value="Eukaryota"/>
</dbReference>
<dbReference type="OrthoDB" id="10250817at2759"/>
<dbReference type="SUPFAM" id="SSF47446">
    <property type="entry name" value="Signal peptide-binding domain"/>
    <property type="match status" value="1"/>
</dbReference>
<evidence type="ECO:0000256" key="1">
    <source>
        <dbReference type="ARBA" id="ARBA00004240"/>
    </source>
</evidence>
<dbReference type="InterPro" id="IPR013822">
    <property type="entry name" value="Signal_recog_particl_SRP54_hlx"/>
</dbReference>
<evidence type="ECO:0000256" key="9">
    <source>
        <dbReference type="ARBA" id="ARBA00023134"/>
    </source>
</evidence>
<comment type="subunit">
    <text evidence="13">Fungal signal recognition particle consists of a 7S RNA molecule (scR1) and at least six protein subunits: srp72, srp68, srp54, sec65, srp21 and srp14.</text>
</comment>
<comment type="caution">
    <text evidence="15">The sequence shown here is derived from an EMBL/GenBank/DDBJ whole genome shotgun (WGS) entry which is preliminary data.</text>
</comment>
<comment type="similarity">
    <text evidence="3 13">Belongs to the GTP-binding SRP family. SRP54 subfamily.</text>
</comment>
<keyword evidence="5 13" id="KW-0547">Nucleotide-binding</keyword>
<dbReference type="PANTHER" id="PTHR11564">
    <property type="entry name" value="SIGNAL RECOGNITION PARTICLE 54K PROTEIN SRP54"/>
    <property type="match status" value="1"/>
</dbReference>
<evidence type="ECO:0000256" key="13">
    <source>
        <dbReference type="RuleBase" id="RU364034"/>
    </source>
</evidence>
<dbReference type="Pfam" id="PF02978">
    <property type="entry name" value="SRP_SPB"/>
    <property type="match status" value="1"/>
</dbReference>
<name>M3K101_CANMX</name>
<dbReference type="InterPro" id="IPR004125">
    <property type="entry name" value="Signal_recog_particle_SRP54_M"/>
</dbReference>
<evidence type="ECO:0000256" key="6">
    <source>
        <dbReference type="ARBA" id="ARBA00022801"/>
    </source>
</evidence>
<comment type="catalytic activity">
    <reaction evidence="12">
        <text>GTP + H2O = GDP + phosphate + H(+)</text>
        <dbReference type="Rhea" id="RHEA:19669"/>
        <dbReference type="ChEBI" id="CHEBI:15377"/>
        <dbReference type="ChEBI" id="CHEBI:15378"/>
        <dbReference type="ChEBI" id="CHEBI:37565"/>
        <dbReference type="ChEBI" id="CHEBI:43474"/>
        <dbReference type="ChEBI" id="CHEBI:58189"/>
        <dbReference type="EC" id="3.6.5.4"/>
    </reaction>
    <physiologicalReaction direction="left-to-right" evidence="12">
        <dbReference type="Rhea" id="RHEA:19670"/>
    </physiologicalReaction>
</comment>
<comment type="subcellular location">
    <subcellularLocation>
        <location evidence="2 13">Cytoplasm</location>
    </subcellularLocation>
    <subcellularLocation>
        <location evidence="1 13">Endoplasmic reticulum</location>
    </subcellularLocation>
</comment>
<keyword evidence="4 13" id="KW-0963">Cytoplasm</keyword>
<keyword evidence="8 13" id="KW-0694">RNA-binding</keyword>
<dbReference type="GO" id="GO:0005525">
    <property type="term" value="F:GTP binding"/>
    <property type="evidence" value="ECO:0007669"/>
    <property type="project" value="UniProtKB-UniRule"/>
</dbReference>
<dbReference type="GO" id="GO:0005786">
    <property type="term" value="C:signal recognition particle, endoplasmic reticulum targeting"/>
    <property type="evidence" value="ECO:0007669"/>
    <property type="project" value="UniProtKB-UniRule"/>
</dbReference>
<evidence type="ECO:0000256" key="5">
    <source>
        <dbReference type="ARBA" id="ARBA00022741"/>
    </source>
</evidence>
<evidence type="ECO:0000256" key="4">
    <source>
        <dbReference type="ARBA" id="ARBA00022490"/>
    </source>
</evidence>
<dbReference type="InterPro" id="IPR036225">
    <property type="entry name" value="SRP/SRP_N"/>
</dbReference>
<dbReference type="FunFam" id="3.40.50.300:FF:000022">
    <property type="entry name" value="Signal recognition particle 54 kDa subunit"/>
    <property type="match status" value="1"/>
</dbReference>
<dbReference type="HOGENOM" id="CLU_009301_6_1_1"/>
<dbReference type="GO" id="GO:0008312">
    <property type="term" value="F:7S RNA binding"/>
    <property type="evidence" value="ECO:0007669"/>
    <property type="project" value="UniProtKB-UniRule"/>
</dbReference>
<keyword evidence="6" id="KW-0378">Hydrolase</keyword>
<dbReference type="GO" id="GO:0003924">
    <property type="term" value="F:GTPase activity"/>
    <property type="evidence" value="ECO:0007669"/>
    <property type="project" value="UniProtKB-UniRule"/>
</dbReference>
<dbReference type="GO" id="GO:0030942">
    <property type="term" value="F:endoplasmic reticulum signal peptide binding"/>
    <property type="evidence" value="ECO:0007669"/>
    <property type="project" value="TreeGrafter"/>
</dbReference>
<evidence type="ECO:0000256" key="8">
    <source>
        <dbReference type="ARBA" id="ARBA00022884"/>
    </source>
</evidence>
<feature type="domain" description="SRP54-type proteins GTP-binding" evidence="14">
    <location>
        <begin position="286"/>
        <end position="299"/>
    </location>
</feature>
<dbReference type="SMART" id="SM00963">
    <property type="entry name" value="SRP54_N"/>
    <property type="match status" value="1"/>
</dbReference>
<dbReference type="InterPro" id="IPR006325">
    <property type="entry name" value="SRP54_euk"/>
</dbReference>
<dbReference type="PROSITE" id="PS00300">
    <property type="entry name" value="SRP54"/>
    <property type="match status" value="1"/>
</dbReference>
<dbReference type="OMA" id="MTIFVMD"/>
<dbReference type="InterPro" id="IPR000897">
    <property type="entry name" value="SRP54_GTPase_dom"/>
</dbReference>
<evidence type="ECO:0000313" key="16">
    <source>
        <dbReference type="Proteomes" id="UP000011777"/>
    </source>
</evidence>
<dbReference type="Pfam" id="PF02881">
    <property type="entry name" value="SRP54_N"/>
    <property type="match status" value="1"/>
</dbReference>
<organism evidence="15 16">
    <name type="scientific">Candida maltosa (strain Xu316)</name>
    <name type="common">Yeast</name>
    <dbReference type="NCBI Taxonomy" id="1245528"/>
    <lineage>
        <taxon>Eukaryota</taxon>
        <taxon>Fungi</taxon>
        <taxon>Dikarya</taxon>
        <taxon>Ascomycota</taxon>
        <taxon>Saccharomycotina</taxon>
        <taxon>Pichiomycetes</taxon>
        <taxon>Debaryomycetaceae</taxon>
        <taxon>Candida/Lodderomyces clade</taxon>
        <taxon>Candida</taxon>
    </lineage>
</organism>
<dbReference type="SMART" id="SM00382">
    <property type="entry name" value="AAA"/>
    <property type="match status" value="1"/>
</dbReference>
<dbReference type="SMART" id="SM00962">
    <property type="entry name" value="SRP54"/>
    <property type="match status" value="1"/>
</dbReference>
<accession>M3K101</accession>
<evidence type="ECO:0000256" key="7">
    <source>
        <dbReference type="ARBA" id="ARBA00022824"/>
    </source>
</evidence>
<comment type="domain">
    <text evidence="13">The NG domain, also named G domain, is a special guanosine triphosphatase (GTPase) domain, which binds GTP and forms a guanosine 5'-triphosphate (GTP)-dependent complex with a homologous NG domain in the SRP receptor subunit srp101. The two NG domains undergo cooperative rearrangements upon their assembly, which culminate in the reciprocal activation of the GTPase activity of one another. SRP receptor compaction upon binding with cargo-loaded SRP and GTPase rearrangement drive SRP-mediated cotranslational protein translocation into the ER.</text>
</comment>
<comment type="function">
    <text evidence="13">Signal-recognition-particle (SRP) assembly has a crucial role in targeting secretory proteins to the rough endoplasmic reticulum (ER) membrane. SRP is required for the cotranslational protein translocation for ER import and preferentially recognizes strongly hydrophobic signal sequences. It is involved in targeting the nascent chain-ribosome (RNC) complex to the ER and is proposed to participate in the arrest of nascent chain elongation during membrane targeting. SRP54 binds to the signal sequence of presecretory protein when they emerge from the ribosomes. SRP54 interacts with the scR1 RNA and mediates the association of the resulting SRP-RNC complex with the signal recognition particle receptor (SR) via its alpha subunit SRP101. Both, SRP54 and SRP101, are locked in their GTP bound forms in the SRP-RNC-SR complex, which dissociates upon transferring the signal sequence to the protein-conducting channel (translocon). After signal sequence transfer, SRP54 and SRP101 act as reciprocal GTPase-activating proteins (GAPs), thereby resolving their association.</text>
</comment>
<dbReference type="InterPro" id="IPR027417">
    <property type="entry name" value="P-loop_NTPase"/>
</dbReference>
<keyword evidence="9 13" id="KW-0342">GTP-binding</keyword>
<dbReference type="Gene3D" id="1.10.260.30">
    <property type="entry name" value="Signal recognition particle, SRP54 subunit, M-domain"/>
    <property type="match status" value="1"/>
</dbReference>